<keyword evidence="5" id="KW-1185">Reference proteome</keyword>
<dbReference type="AlphaFoldDB" id="A0A2J6S9V3"/>
<keyword evidence="1" id="KW-0560">Oxidoreductase</keyword>
<organism evidence="4 5">
    <name type="scientific">Hyaloscypha variabilis (strain UAMH 11265 / GT02V1 / F)</name>
    <name type="common">Meliniomyces variabilis</name>
    <dbReference type="NCBI Taxonomy" id="1149755"/>
    <lineage>
        <taxon>Eukaryota</taxon>
        <taxon>Fungi</taxon>
        <taxon>Dikarya</taxon>
        <taxon>Ascomycota</taxon>
        <taxon>Pezizomycotina</taxon>
        <taxon>Leotiomycetes</taxon>
        <taxon>Helotiales</taxon>
        <taxon>Hyaloscyphaceae</taxon>
        <taxon>Hyaloscypha</taxon>
        <taxon>Hyaloscypha variabilis</taxon>
    </lineage>
</organism>
<evidence type="ECO:0000313" key="4">
    <source>
        <dbReference type="EMBL" id="PMD47536.1"/>
    </source>
</evidence>
<gene>
    <name evidence="4" type="ORF">L207DRAFT_628169</name>
</gene>
<evidence type="ECO:0000256" key="1">
    <source>
        <dbReference type="ARBA" id="ARBA00023002"/>
    </source>
</evidence>
<proteinExistence type="inferred from homology"/>
<dbReference type="InterPro" id="IPR001509">
    <property type="entry name" value="Epimerase_deHydtase"/>
</dbReference>
<dbReference type="PANTHER" id="PTHR10366:SF562">
    <property type="entry name" value="ALDEHYDE REDUCTASE II (AFU_ORTHOLOGUE AFUA_1G11360)"/>
    <property type="match status" value="1"/>
</dbReference>
<evidence type="ECO:0000259" key="3">
    <source>
        <dbReference type="Pfam" id="PF01370"/>
    </source>
</evidence>
<dbReference type="STRING" id="1149755.A0A2J6S9V3"/>
<feature type="domain" description="NAD-dependent epimerase/dehydratase" evidence="3">
    <location>
        <begin position="11"/>
        <end position="130"/>
    </location>
</feature>
<dbReference type="InterPro" id="IPR036291">
    <property type="entry name" value="NAD(P)-bd_dom_sf"/>
</dbReference>
<dbReference type="SUPFAM" id="SSF51735">
    <property type="entry name" value="NAD(P)-binding Rossmann-fold domains"/>
    <property type="match status" value="1"/>
</dbReference>
<accession>A0A2J6S9V3</accession>
<dbReference type="PANTHER" id="PTHR10366">
    <property type="entry name" value="NAD DEPENDENT EPIMERASE/DEHYDRATASE"/>
    <property type="match status" value="1"/>
</dbReference>
<reference evidence="4 5" key="1">
    <citation type="submission" date="2016-04" db="EMBL/GenBank/DDBJ databases">
        <title>A degradative enzymes factory behind the ericoid mycorrhizal symbiosis.</title>
        <authorList>
            <consortium name="DOE Joint Genome Institute"/>
            <person name="Martino E."/>
            <person name="Morin E."/>
            <person name="Grelet G."/>
            <person name="Kuo A."/>
            <person name="Kohler A."/>
            <person name="Daghino S."/>
            <person name="Barry K."/>
            <person name="Choi C."/>
            <person name="Cichocki N."/>
            <person name="Clum A."/>
            <person name="Copeland A."/>
            <person name="Hainaut M."/>
            <person name="Haridas S."/>
            <person name="Labutti K."/>
            <person name="Lindquist E."/>
            <person name="Lipzen A."/>
            <person name="Khouja H.-R."/>
            <person name="Murat C."/>
            <person name="Ohm R."/>
            <person name="Olson A."/>
            <person name="Spatafora J."/>
            <person name="Veneault-Fourrey C."/>
            <person name="Henrissat B."/>
            <person name="Grigoriev I."/>
            <person name="Martin F."/>
            <person name="Perotto S."/>
        </authorList>
    </citation>
    <scope>NUCLEOTIDE SEQUENCE [LARGE SCALE GENOMIC DNA]</scope>
    <source>
        <strain evidence="4 5">F</strain>
    </source>
</reference>
<dbReference type="InterPro" id="IPR050425">
    <property type="entry name" value="NAD(P)_dehydrat-like"/>
</dbReference>
<comment type="similarity">
    <text evidence="2">Belongs to the NAD(P)-dependent epimerase/dehydratase family. Dihydroflavonol-4-reductase subfamily.</text>
</comment>
<sequence length="328" mass="36753">MTPAIPKDSIVLVTGVNGFIGSHVADQLMEAGYRVRGTTRNVSKVQDLSALWKEKFGEGKFEVYTVEDMAKEGVFDEAVKGVSGVAHVASNLSFDPDPNKVIPEVLAAKEQSIKRFVFTSSSTAITAPIPNKEFVIDENGWNEADFKAAWAPPPYNDDRKWAVYGSSKMEAERALWKFVKEQKPGFVVNAVLLNANFEKILVKGQPASTGDWVTTLFKGNTDSLKNSPPQWFVDVQDDARIHVAALINPEIQNERIIVFAEPYNGNDILRILRKLRPDRKFPEEFVDDNVRDRSKAANQRGVELLKKDFGRPGWTSLTESLRRNIEDL</sequence>
<evidence type="ECO:0000313" key="5">
    <source>
        <dbReference type="Proteomes" id="UP000235786"/>
    </source>
</evidence>
<protein>
    <submittedName>
        <fullName evidence="4">NAD(P)-binding protein</fullName>
    </submittedName>
</protein>
<dbReference type="EMBL" id="KZ613938">
    <property type="protein sequence ID" value="PMD47536.1"/>
    <property type="molecule type" value="Genomic_DNA"/>
</dbReference>
<dbReference type="Pfam" id="PF01370">
    <property type="entry name" value="Epimerase"/>
    <property type="match status" value="1"/>
</dbReference>
<dbReference type="Gene3D" id="3.40.50.720">
    <property type="entry name" value="NAD(P)-binding Rossmann-like Domain"/>
    <property type="match status" value="1"/>
</dbReference>
<dbReference type="OrthoDB" id="2735536at2759"/>
<name>A0A2J6S9V3_HYAVF</name>
<dbReference type="GO" id="GO:0016616">
    <property type="term" value="F:oxidoreductase activity, acting on the CH-OH group of donors, NAD or NADP as acceptor"/>
    <property type="evidence" value="ECO:0007669"/>
    <property type="project" value="TreeGrafter"/>
</dbReference>
<dbReference type="Proteomes" id="UP000235786">
    <property type="component" value="Unassembled WGS sequence"/>
</dbReference>
<evidence type="ECO:0000256" key="2">
    <source>
        <dbReference type="ARBA" id="ARBA00023445"/>
    </source>
</evidence>